<sequence length="79" mass="8936">MNTNDATIALRQKIDQGLSKTMRGIASEIGDGALTKEMIEQLLYVKVNISKARQQAETFTMSWFNGNKEEEIKSIWKSV</sequence>
<proteinExistence type="predicted"/>
<reference evidence="1" key="1">
    <citation type="submission" date="2018-05" db="EMBL/GenBank/DDBJ databases">
        <authorList>
            <person name="Lanie J.A."/>
            <person name="Ng W.-L."/>
            <person name="Kazmierczak K.M."/>
            <person name="Andrzejewski T.M."/>
            <person name="Davidsen T.M."/>
            <person name="Wayne K.J."/>
            <person name="Tettelin H."/>
            <person name="Glass J.I."/>
            <person name="Rusch D."/>
            <person name="Podicherti R."/>
            <person name="Tsui H.-C.T."/>
            <person name="Winkler M.E."/>
        </authorList>
    </citation>
    <scope>NUCLEOTIDE SEQUENCE</scope>
</reference>
<evidence type="ECO:0000313" key="1">
    <source>
        <dbReference type="EMBL" id="SVD05102.1"/>
    </source>
</evidence>
<name>A0A382S683_9ZZZZ</name>
<dbReference type="EMBL" id="UINC01126549">
    <property type="protein sequence ID" value="SVD05102.1"/>
    <property type="molecule type" value="Genomic_DNA"/>
</dbReference>
<dbReference type="AlphaFoldDB" id="A0A382S683"/>
<feature type="non-terminal residue" evidence="1">
    <location>
        <position position="79"/>
    </location>
</feature>
<protein>
    <submittedName>
        <fullName evidence="1">Uncharacterized protein</fullName>
    </submittedName>
</protein>
<gene>
    <name evidence="1" type="ORF">METZ01_LOCUS357956</name>
</gene>
<organism evidence="1">
    <name type="scientific">marine metagenome</name>
    <dbReference type="NCBI Taxonomy" id="408172"/>
    <lineage>
        <taxon>unclassified sequences</taxon>
        <taxon>metagenomes</taxon>
        <taxon>ecological metagenomes</taxon>
    </lineage>
</organism>
<accession>A0A382S683</accession>
<feature type="non-terminal residue" evidence="1">
    <location>
        <position position="1"/>
    </location>
</feature>